<dbReference type="AlphaFoldDB" id="A0A0S4JD46"/>
<dbReference type="GO" id="GO:0004519">
    <property type="term" value="F:endonuclease activity"/>
    <property type="evidence" value="ECO:0007669"/>
    <property type="project" value="UniProtKB-KW"/>
</dbReference>
<dbReference type="InterPro" id="IPR036691">
    <property type="entry name" value="Endo/exonu/phosph_ase_sf"/>
</dbReference>
<keyword evidence="2" id="KW-0255">Endonuclease</keyword>
<dbReference type="InterPro" id="IPR005135">
    <property type="entry name" value="Endo/exonuclease/phosphatase"/>
</dbReference>
<dbReference type="VEuPathDB" id="TriTrypDB:BSAL_12870"/>
<dbReference type="Proteomes" id="UP000051952">
    <property type="component" value="Unassembled WGS sequence"/>
</dbReference>
<keyword evidence="2" id="KW-0540">Nuclease</keyword>
<proteinExistence type="predicted"/>
<evidence type="ECO:0000313" key="3">
    <source>
        <dbReference type="Proteomes" id="UP000051952"/>
    </source>
</evidence>
<keyword evidence="3" id="KW-1185">Reference proteome</keyword>
<name>A0A0S4JD46_BODSA</name>
<dbReference type="Pfam" id="PF03372">
    <property type="entry name" value="Exo_endo_phos"/>
    <property type="match status" value="1"/>
</dbReference>
<reference evidence="3" key="1">
    <citation type="submission" date="2015-09" db="EMBL/GenBank/DDBJ databases">
        <authorList>
            <consortium name="Pathogen Informatics"/>
        </authorList>
    </citation>
    <scope>NUCLEOTIDE SEQUENCE [LARGE SCALE GENOMIC DNA]</scope>
    <source>
        <strain evidence="3">Lake Konstanz</strain>
    </source>
</reference>
<evidence type="ECO:0000259" key="1">
    <source>
        <dbReference type="Pfam" id="PF03372"/>
    </source>
</evidence>
<evidence type="ECO:0000313" key="2">
    <source>
        <dbReference type="EMBL" id="CUG87957.1"/>
    </source>
</evidence>
<organism evidence="2 3">
    <name type="scientific">Bodo saltans</name>
    <name type="common">Flagellated protozoan</name>
    <dbReference type="NCBI Taxonomy" id="75058"/>
    <lineage>
        <taxon>Eukaryota</taxon>
        <taxon>Discoba</taxon>
        <taxon>Euglenozoa</taxon>
        <taxon>Kinetoplastea</taxon>
        <taxon>Metakinetoplastina</taxon>
        <taxon>Eubodonida</taxon>
        <taxon>Bodonidae</taxon>
        <taxon>Bodo</taxon>
    </lineage>
</organism>
<feature type="domain" description="Endonuclease/exonuclease/phosphatase" evidence="1">
    <location>
        <begin position="47"/>
        <end position="291"/>
    </location>
</feature>
<keyword evidence="2" id="KW-0269">Exonuclease</keyword>
<dbReference type="OrthoDB" id="200415at2759"/>
<gene>
    <name evidence="2" type="ORF">BSAL_12870</name>
</gene>
<dbReference type="Gene3D" id="3.60.10.10">
    <property type="entry name" value="Endonuclease/exonuclease/phosphatase"/>
    <property type="match status" value="1"/>
</dbReference>
<dbReference type="SUPFAM" id="SSF56219">
    <property type="entry name" value="DNase I-like"/>
    <property type="match status" value="1"/>
</dbReference>
<dbReference type="EMBL" id="CYKH01001604">
    <property type="protein sequence ID" value="CUG87957.1"/>
    <property type="molecule type" value="Genomic_DNA"/>
</dbReference>
<accession>A0A0S4JD46</accession>
<sequence length="436" mass="49731">MKQCPTQAELLEAKPGDILVWDYRPPDAIAGVSATPRALVDVPLRTAQWNIERGYKLPLILQTLKRIDADVITLQELDIGCERSDFADVADEIAKTLSAQLVFAVEFEEFDCPSRSHENRCGQQKERGMKALHGNAIVSKHFSLNRPTLVEHSWRLDWDKAGTHFKEPRTGFRSFLRCEIEAGTSSNQAYQPMHLFAIYTLHLEIFHCGPLSRARQLGDALHDATTLLEKTKLLSPSTTFHVFIGGDLNTIGHSIVRCSGKYNAQKRMRFLSIGENESTWLQRKVLSRNIPGETSLLQQWVTNSDWLWKYLYSFSTEDLQRIRNTSLFMWDPFNKYADTTMNNPLYHGLVQGKLDWSLFSNVIVQRTSLENNDYSESDHKLLVVDIVLPFGTTAKETYVPWKRHFVGEFLPYFVTRVAAIAALCYLISRNAAAATR</sequence>
<dbReference type="OMA" id="MAPLYIY"/>
<protein>
    <submittedName>
        <fullName evidence="2">Endonuclease/exonuclease/phosphatase, putative</fullName>
    </submittedName>
</protein>
<keyword evidence="2" id="KW-0378">Hydrolase</keyword>
<dbReference type="GO" id="GO:0004527">
    <property type="term" value="F:exonuclease activity"/>
    <property type="evidence" value="ECO:0007669"/>
    <property type="project" value="UniProtKB-KW"/>
</dbReference>